<evidence type="ECO:0000256" key="1">
    <source>
        <dbReference type="SAM" id="SignalP"/>
    </source>
</evidence>
<dbReference type="EMBL" id="WMBA01000052">
    <property type="protein sequence ID" value="MTD57692.1"/>
    <property type="molecule type" value="Genomic_DNA"/>
</dbReference>
<dbReference type="AlphaFoldDB" id="A0A6N7Z0B3"/>
<proteinExistence type="predicted"/>
<evidence type="ECO:0008006" key="4">
    <source>
        <dbReference type="Google" id="ProtNLM"/>
    </source>
</evidence>
<dbReference type="Proteomes" id="UP000440096">
    <property type="component" value="Unassembled WGS sequence"/>
</dbReference>
<gene>
    <name evidence="2" type="ORF">GKO32_27490</name>
</gene>
<evidence type="ECO:0000313" key="2">
    <source>
        <dbReference type="EMBL" id="MTD57692.1"/>
    </source>
</evidence>
<sequence length="129" mass="13531">MGIKTVVVGAAAVAAAGMLAAAPAASADETGWNPGNCPKGAFCVWADYHDQDTTTPPETPSLVTYGEWAGNVPALTFYNDTSSAADLKWSYTFPDGTTRSSSYCVSRLETNIFYIPVTVTNVTPHNGSC</sequence>
<keyword evidence="1" id="KW-0732">Signal</keyword>
<name>A0A6N7Z0B3_9PSEU</name>
<protein>
    <recommendedName>
        <fullName evidence="4">Peptidase inhibitor family I36 protein</fullName>
    </recommendedName>
</protein>
<keyword evidence="3" id="KW-1185">Reference proteome</keyword>
<feature type="chain" id="PRO_5026997512" description="Peptidase inhibitor family I36 protein" evidence="1">
    <location>
        <begin position="28"/>
        <end position="129"/>
    </location>
</feature>
<organism evidence="2 3">
    <name type="scientific">Amycolatopsis pithecellobii</name>
    <dbReference type="NCBI Taxonomy" id="664692"/>
    <lineage>
        <taxon>Bacteria</taxon>
        <taxon>Bacillati</taxon>
        <taxon>Actinomycetota</taxon>
        <taxon>Actinomycetes</taxon>
        <taxon>Pseudonocardiales</taxon>
        <taxon>Pseudonocardiaceae</taxon>
        <taxon>Amycolatopsis</taxon>
    </lineage>
</organism>
<dbReference type="RefSeq" id="WP_154759805.1">
    <property type="nucleotide sequence ID" value="NZ_WMBA01000052.1"/>
</dbReference>
<feature type="signal peptide" evidence="1">
    <location>
        <begin position="1"/>
        <end position="27"/>
    </location>
</feature>
<dbReference type="OrthoDB" id="3393580at2"/>
<evidence type="ECO:0000313" key="3">
    <source>
        <dbReference type="Proteomes" id="UP000440096"/>
    </source>
</evidence>
<accession>A0A6N7Z0B3</accession>
<reference evidence="2 3" key="1">
    <citation type="submission" date="2019-11" db="EMBL/GenBank/DDBJ databases">
        <title>Draft genome of Amycolatopsis RM579.</title>
        <authorList>
            <person name="Duangmal K."/>
            <person name="Mingma R."/>
        </authorList>
    </citation>
    <scope>NUCLEOTIDE SEQUENCE [LARGE SCALE GENOMIC DNA]</scope>
    <source>
        <strain evidence="2 3">RM579</strain>
    </source>
</reference>
<comment type="caution">
    <text evidence="2">The sequence shown here is derived from an EMBL/GenBank/DDBJ whole genome shotgun (WGS) entry which is preliminary data.</text>
</comment>